<gene>
    <name evidence="4" type="ORF">B7P43_G02873</name>
</gene>
<dbReference type="Pfam" id="PF20146">
    <property type="entry name" value="NRF"/>
    <property type="match status" value="1"/>
</dbReference>
<feature type="transmembrane region" description="Helical" evidence="1">
    <location>
        <begin position="617"/>
        <end position="635"/>
    </location>
</feature>
<feature type="transmembrane region" description="Helical" evidence="1">
    <location>
        <begin position="546"/>
        <end position="563"/>
    </location>
</feature>
<evidence type="ECO:0000256" key="1">
    <source>
        <dbReference type="SAM" id="Phobius"/>
    </source>
</evidence>
<dbReference type="GO" id="GO:0016747">
    <property type="term" value="F:acyltransferase activity, transferring groups other than amino-acyl groups"/>
    <property type="evidence" value="ECO:0007669"/>
    <property type="project" value="InterPro"/>
</dbReference>
<keyword evidence="1" id="KW-0812">Transmembrane</keyword>
<accession>A0A2J7QG24</accession>
<dbReference type="InParanoid" id="A0A2J7QG24"/>
<dbReference type="EMBL" id="NEVH01014836">
    <property type="protein sequence ID" value="PNF27544.1"/>
    <property type="molecule type" value="Genomic_DNA"/>
</dbReference>
<dbReference type="AlphaFoldDB" id="A0A2J7QG24"/>
<dbReference type="InterPro" id="IPR002656">
    <property type="entry name" value="Acyl_transf_3_dom"/>
</dbReference>
<keyword evidence="1" id="KW-1133">Transmembrane helix</keyword>
<dbReference type="SMART" id="SM00703">
    <property type="entry name" value="NRF"/>
    <property type="match status" value="1"/>
</dbReference>
<keyword evidence="5" id="KW-1185">Reference proteome</keyword>
<reference evidence="4 5" key="1">
    <citation type="submission" date="2017-12" db="EMBL/GenBank/DDBJ databases">
        <title>Hemimetabolous genomes reveal molecular basis of termite eusociality.</title>
        <authorList>
            <person name="Harrison M.C."/>
            <person name="Jongepier E."/>
            <person name="Robertson H.M."/>
            <person name="Arning N."/>
            <person name="Bitard-Feildel T."/>
            <person name="Chao H."/>
            <person name="Childers C.P."/>
            <person name="Dinh H."/>
            <person name="Doddapaneni H."/>
            <person name="Dugan S."/>
            <person name="Gowin J."/>
            <person name="Greiner C."/>
            <person name="Han Y."/>
            <person name="Hu H."/>
            <person name="Hughes D.S.T."/>
            <person name="Huylmans A.-K."/>
            <person name="Kemena C."/>
            <person name="Kremer L.P.M."/>
            <person name="Lee S.L."/>
            <person name="Lopez-Ezquerra A."/>
            <person name="Mallet L."/>
            <person name="Monroy-Kuhn J.M."/>
            <person name="Moser A."/>
            <person name="Murali S.C."/>
            <person name="Muzny D.M."/>
            <person name="Otani S."/>
            <person name="Piulachs M.-D."/>
            <person name="Poelchau M."/>
            <person name="Qu J."/>
            <person name="Schaub F."/>
            <person name="Wada-Katsumata A."/>
            <person name="Worley K.C."/>
            <person name="Xie Q."/>
            <person name="Ylla G."/>
            <person name="Poulsen M."/>
            <person name="Gibbs R.A."/>
            <person name="Schal C."/>
            <person name="Richards S."/>
            <person name="Belles X."/>
            <person name="Korb J."/>
            <person name="Bornberg-Bauer E."/>
        </authorList>
    </citation>
    <scope>NUCLEOTIDE SEQUENCE [LARGE SCALE GENOMIC DNA]</scope>
    <source>
        <tissue evidence="4">Whole body</tissue>
    </source>
</reference>
<evidence type="ECO:0000259" key="3">
    <source>
        <dbReference type="SMART" id="SM00703"/>
    </source>
</evidence>
<keyword evidence="1" id="KW-0472">Membrane</keyword>
<evidence type="ECO:0000313" key="4">
    <source>
        <dbReference type="EMBL" id="PNF27544.1"/>
    </source>
</evidence>
<name>A0A2J7QG24_9NEOP</name>
<feature type="transmembrane region" description="Helical" evidence="1">
    <location>
        <begin position="245"/>
        <end position="266"/>
    </location>
</feature>
<feature type="transmembrane region" description="Helical" evidence="1">
    <location>
        <begin position="465"/>
        <end position="485"/>
    </location>
</feature>
<comment type="caution">
    <text evidence="4">The sequence shown here is derived from an EMBL/GenBank/DDBJ whole genome shotgun (WGS) entry which is preliminary data.</text>
</comment>
<feature type="transmembrane region" description="Helical" evidence="1">
    <location>
        <begin position="684"/>
        <end position="705"/>
    </location>
</feature>
<keyword evidence="2" id="KW-0732">Signal</keyword>
<dbReference type="OrthoDB" id="10006435at2759"/>
<feature type="transmembrane region" description="Helical" evidence="1">
    <location>
        <begin position="647"/>
        <end position="664"/>
    </location>
</feature>
<dbReference type="Pfam" id="PF01757">
    <property type="entry name" value="Acyl_transf_3"/>
    <property type="match status" value="1"/>
</dbReference>
<proteinExistence type="predicted"/>
<feature type="transmembrane region" description="Helical" evidence="1">
    <location>
        <begin position="397"/>
        <end position="418"/>
    </location>
</feature>
<dbReference type="InterPro" id="IPR052728">
    <property type="entry name" value="O2_lipid_transport_reg"/>
</dbReference>
<feature type="transmembrane region" description="Helical" evidence="1">
    <location>
        <begin position="362"/>
        <end position="385"/>
    </location>
</feature>
<organism evidence="4 5">
    <name type="scientific">Cryptotermes secundus</name>
    <dbReference type="NCBI Taxonomy" id="105785"/>
    <lineage>
        <taxon>Eukaryota</taxon>
        <taxon>Metazoa</taxon>
        <taxon>Ecdysozoa</taxon>
        <taxon>Arthropoda</taxon>
        <taxon>Hexapoda</taxon>
        <taxon>Insecta</taxon>
        <taxon>Pterygota</taxon>
        <taxon>Neoptera</taxon>
        <taxon>Polyneoptera</taxon>
        <taxon>Dictyoptera</taxon>
        <taxon>Blattodea</taxon>
        <taxon>Blattoidea</taxon>
        <taxon>Termitoidae</taxon>
        <taxon>Kalotermitidae</taxon>
        <taxon>Cryptotermitinae</taxon>
        <taxon>Cryptotermes</taxon>
    </lineage>
</organism>
<protein>
    <recommendedName>
        <fullName evidence="3">Nose resistant-to-fluoxetine protein N-terminal domain-containing protein</fullName>
    </recommendedName>
</protein>
<dbReference type="InterPro" id="IPR006621">
    <property type="entry name" value="Nose-resist-to-fluoxetine_N"/>
</dbReference>
<feature type="transmembrane region" description="Helical" evidence="1">
    <location>
        <begin position="492"/>
        <end position="511"/>
    </location>
</feature>
<feature type="chain" id="PRO_5014425543" description="Nose resistant-to-fluoxetine protein N-terminal domain-containing protein" evidence="2">
    <location>
        <begin position="19"/>
        <end position="722"/>
    </location>
</feature>
<evidence type="ECO:0000256" key="2">
    <source>
        <dbReference type="SAM" id="SignalP"/>
    </source>
</evidence>
<feature type="signal peptide" evidence="2">
    <location>
        <begin position="1"/>
        <end position="18"/>
    </location>
</feature>
<evidence type="ECO:0000313" key="5">
    <source>
        <dbReference type="Proteomes" id="UP000235965"/>
    </source>
</evidence>
<dbReference type="PANTHER" id="PTHR11161:SF71">
    <property type="entry name" value="NOSE RESISTANT-TO-FLUOXETINE PROTEIN N-TERMINAL DOMAIN-CONTAINING PROTEIN"/>
    <property type="match status" value="1"/>
</dbReference>
<dbReference type="Proteomes" id="UP000235965">
    <property type="component" value="Unassembled WGS sequence"/>
</dbReference>
<feature type="transmembrane region" description="Helical" evidence="1">
    <location>
        <begin position="575"/>
        <end position="597"/>
    </location>
</feature>
<feature type="domain" description="Nose resistant-to-fluoxetine protein N-terminal" evidence="3">
    <location>
        <begin position="74"/>
        <end position="233"/>
    </location>
</feature>
<dbReference type="PANTHER" id="PTHR11161">
    <property type="entry name" value="O-ACYLTRANSFERASE"/>
    <property type="match status" value="1"/>
</dbReference>
<sequence>MRCWIPALLFFFLALSSANLYNVTESSHTETKITEGVNDVGNKADRRNYAVLQDWFAAPPLLPISVAASDNFRSPRCRNQSQLFLQELRNFTLWAVQMFDSAAKIPVGVLAGNQYHLGHYDECVEISVDVGERLGGTLKGQYCLAEIQINSSFSSRTDPYTLNYDPRTSAWEKIAYRHDPAKVRRDIIHWALCVPASCSPEELHNVLKQELSKIGGSQGIQFTPRISQDLCHTLDNDDPFSTGDIIYLFILVALIFLLVSSTWYDFALSTDLPEKGAESTTKKLSRFETAFLCFSARRNLKKLTSHNSIHPALDASHGSRLMFMLFIIMGHRITTFGGHPIFNAETEERLFQNAPAMLLANGPVIVDGFFALSGILLSYPLLVHLAKTERINIVMPIFVRFIRLTPSYMMLVFFHATLLPHMGSGPFWDSTVGLEQRRCATNWWSNLLYINNYVNVGDMCMFQSWYLAADFQLYIVSLLTVCAIWRWPRLGYTVLGTLMALSTIIPFVLVYQNEAAPLLYPYPENIRDVRASWYFQSIYVATHNRAAPYVVGVIIGVLLYQLRDSSHRLGKLLSHIAYLTCVWGLGIAILMSVYVFFIPGRPYNALEAALYGSLHRIGFALAVAGFFVLITWGQIDIYQRFFSSKPFVVLSRLTYGAYLAHTMGQLYDQGSLRVPRYLSAYTGMWLTFGDVTFAFGVSLFLLLLVEAPFRSIEKIVFGKKYK</sequence>